<evidence type="ECO:0000256" key="5">
    <source>
        <dbReference type="ARBA" id="ARBA00023002"/>
    </source>
</evidence>
<evidence type="ECO:0000256" key="3">
    <source>
        <dbReference type="ARBA" id="ARBA00012371"/>
    </source>
</evidence>
<keyword evidence="5" id="KW-0560">Oxidoreductase</keyword>
<evidence type="ECO:0000256" key="6">
    <source>
        <dbReference type="ARBA" id="ARBA00023235"/>
    </source>
</evidence>
<evidence type="ECO:0000256" key="2">
    <source>
        <dbReference type="ARBA" id="ARBA00005959"/>
    </source>
</evidence>
<comment type="caution">
    <text evidence="8">The sequence shown here is derived from an EMBL/GenBank/DDBJ whole genome shotgun (WGS) entry which is preliminary data.</text>
</comment>
<organism evidence="8 9">
    <name type="scientific">Mortierella isabellina</name>
    <name type="common">Filamentous fungus</name>
    <name type="synonym">Umbelopsis isabellina</name>
    <dbReference type="NCBI Taxonomy" id="91625"/>
    <lineage>
        <taxon>Eukaryota</taxon>
        <taxon>Fungi</taxon>
        <taxon>Fungi incertae sedis</taxon>
        <taxon>Mucoromycota</taxon>
        <taxon>Mucoromycotina</taxon>
        <taxon>Umbelopsidomycetes</taxon>
        <taxon>Umbelopsidales</taxon>
        <taxon>Umbelopsidaceae</taxon>
        <taxon>Umbelopsis</taxon>
    </lineage>
</organism>
<dbReference type="Proteomes" id="UP000654370">
    <property type="component" value="Unassembled WGS sequence"/>
</dbReference>
<dbReference type="PANTHER" id="PTHR43238">
    <property type="entry name" value="GDP-L-FUCOSE SYNTHASE"/>
    <property type="match status" value="1"/>
</dbReference>
<evidence type="ECO:0000313" key="9">
    <source>
        <dbReference type="Proteomes" id="UP000654370"/>
    </source>
</evidence>
<keyword evidence="4" id="KW-0521">NADP</keyword>
<dbReference type="GO" id="GO:0050577">
    <property type="term" value="F:GDP-L-fucose synthase activity"/>
    <property type="evidence" value="ECO:0007669"/>
    <property type="project" value="UniProtKB-EC"/>
</dbReference>
<name>A0A8H7UF41_MORIS</name>
<proteinExistence type="inferred from homology"/>
<dbReference type="InterPro" id="IPR036291">
    <property type="entry name" value="NAD(P)-bd_dom_sf"/>
</dbReference>
<evidence type="ECO:0000256" key="1">
    <source>
        <dbReference type="ARBA" id="ARBA00004883"/>
    </source>
</evidence>
<keyword evidence="9" id="KW-1185">Reference proteome</keyword>
<dbReference type="SUPFAM" id="SSF51735">
    <property type="entry name" value="NAD(P)-binding Rossmann-fold domains"/>
    <property type="match status" value="1"/>
</dbReference>
<dbReference type="EC" id="1.1.1.271" evidence="3"/>
<accession>A0A8H7UF41</accession>
<comment type="similarity">
    <text evidence="2">Belongs to the NAD(P)-dependent epimerase/dehydratase family. Fucose synthase subfamily.</text>
</comment>
<dbReference type="OrthoDB" id="202470at2759"/>
<dbReference type="GO" id="GO:0042351">
    <property type="term" value="P:'de novo' GDP-L-fucose biosynthetic process"/>
    <property type="evidence" value="ECO:0007669"/>
    <property type="project" value="UniProtKB-UniPathway"/>
</dbReference>
<dbReference type="CDD" id="cd05239">
    <property type="entry name" value="GDP_FS_SDR_e"/>
    <property type="match status" value="1"/>
</dbReference>
<dbReference type="EMBL" id="JAEPQZ010000009">
    <property type="protein sequence ID" value="KAG2177039.1"/>
    <property type="molecule type" value="Genomic_DNA"/>
</dbReference>
<keyword evidence="6" id="KW-0413">Isomerase</keyword>
<dbReference type="UniPathway" id="UPA00128">
    <property type="reaction ID" value="UER00191"/>
</dbReference>
<dbReference type="HAMAP" id="MF_00956">
    <property type="entry name" value="GDP_fucose_synth"/>
    <property type="match status" value="1"/>
</dbReference>
<evidence type="ECO:0000313" key="8">
    <source>
        <dbReference type="EMBL" id="KAG2177039.1"/>
    </source>
</evidence>
<dbReference type="Pfam" id="PF01370">
    <property type="entry name" value="Epimerase"/>
    <property type="match status" value="1"/>
</dbReference>
<dbReference type="InterPro" id="IPR001509">
    <property type="entry name" value="Epimerase_deHydtase"/>
</dbReference>
<dbReference type="AlphaFoldDB" id="A0A8H7UF41"/>
<evidence type="ECO:0000256" key="4">
    <source>
        <dbReference type="ARBA" id="ARBA00022857"/>
    </source>
</evidence>
<dbReference type="GO" id="GO:0016853">
    <property type="term" value="F:isomerase activity"/>
    <property type="evidence" value="ECO:0007669"/>
    <property type="project" value="UniProtKB-KW"/>
</dbReference>
<dbReference type="Gene3D" id="3.40.50.720">
    <property type="entry name" value="NAD(P)-binding Rossmann-like Domain"/>
    <property type="match status" value="1"/>
</dbReference>
<reference evidence="8" key="1">
    <citation type="submission" date="2020-12" db="EMBL/GenBank/DDBJ databases">
        <title>Metabolic potential, ecology and presence of endohyphal bacteria is reflected in genomic diversity of Mucoromycotina.</title>
        <authorList>
            <person name="Muszewska A."/>
            <person name="Okrasinska A."/>
            <person name="Steczkiewicz K."/>
            <person name="Drgas O."/>
            <person name="Orlowska M."/>
            <person name="Perlinska-Lenart U."/>
            <person name="Aleksandrzak-Piekarczyk T."/>
            <person name="Szatraj K."/>
            <person name="Zielenkiewicz U."/>
            <person name="Pilsyk S."/>
            <person name="Malc E."/>
            <person name="Mieczkowski P."/>
            <person name="Kruszewska J.S."/>
            <person name="Biernat P."/>
            <person name="Pawlowska J."/>
        </authorList>
    </citation>
    <scope>NUCLEOTIDE SEQUENCE</scope>
    <source>
        <strain evidence="8">WA0000067209</strain>
    </source>
</reference>
<evidence type="ECO:0000259" key="7">
    <source>
        <dbReference type="Pfam" id="PF01370"/>
    </source>
</evidence>
<dbReference type="PANTHER" id="PTHR43238:SF1">
    <property type="entry name" value="GDP-L-FUCOSE SYNTHASE"/>
    <property type="match status" value="1"/>
</dbReference>
<dbReference type="Gene3D" id="3.90.25.10">
    <property type="entry name" value="UDP-galactose 4-epimerase, domain 1"/>
    <property type="match status" value="1"/>
</dbReference>
<dbReference type="InterPro" id="IPR028614">
    <property type="entry name" value="GDP_fucose/colitose_synth"/>
</dbReference>
<protein>
    <recommendedName>
        <fullName evidence="3">GDP-L-fucose synthase</fullName>
        <ecNumber evidence="3">1.1.1.271</ecNumber>
    </recommendedName>
</protein>
<feature type="domain" description="NAD-dependent epimerase/dehydratase" evidence="7">
    <location>
        <begin position="5"/>
        <end position="245"/>
    </location>
</feature>
<sequence length="330" mass="37696">MSSVILVTGGSGLVGKAIEWVIENDKSERFGKKEGEQWIFLTSKDGDLRQREDTEAIFKKYKPTHVIHLAAVVGGLFKNMKYKLDMLRENMLINDNVLDVSKEFKVDKLVSCLSTCIFPDKTTYPIDETMVHDGPPHESNFGYAMAKRMIDVQNKAYNEQYGCNFTSVIPTNIFGPHDNYDLEDSHVLPGLTHKCYLAKKNNTPFIVGGTGKPLRQFIYSRDLAKLFIWVLREYKETEPIILSVGEKDEVSIKDVADAIVDAVGFQGEYSFDTTRADGQYKKTASNEKLLKYLPDFEFTPFNVGMYHFDIAVKESTQWFLENYETCRRGH</sequence>
<gene>
    <name evidence="8" type="ORF">INT43_007695</name>
</gene>
<comment type="pathway">
    <text evidence="1">Nucleotide-sugar biosynthesis; GDP-L-fucose biosynthesis via de novo pathway; GDP-L-fucose from GDP-alpha-D-mannose: step 2/2.</text>
</comment>